<keyword evidence="2" id="KW-1185">Reference proteome</keyword>
<proteinExistence type="predicted"/>
<comment type="caution">
    <text evidence="1">The sequence shown here is derived from an EMBL/GenBank/DDBJ whole genome shotgun (WGS) entry which is preliminary data.</text>
</comment>
<accession>A0ABU6Y9F0</accession>
<evidence type="ECO:0000313" key="1">
    <source>
        <dbReference type="EMBL" id="MED6205358.1"/>
    </source>
</evidence>
<gene>
    <name evidence="1" type="ORF">PIB30_016945</name>
</gene>
<dbReference type="EMBL" id="JASCZI010241704">
    <property type="protein sequence ID" value="MED6205358.1"/>
    <property type="molecule type" value="Genomic_DNA"/>
</dbReference>
<organism evidence="1 2">
    <name type="scientific">Stylosanthes scabra</name>
    <dbReference type="NCBI Taxonomy" id="79078"/>
    <lineage>
        <taxon>Eukaryota</taxon>
        <taxon>Viridiplantae</taxon>
        <taxon>Streptophyta</taxon>
        <taxon>Embryophyta</taxon>
        <taxon>Tracheophyta</taxon>
        <taxon>Spermatophyta</taxon>
        <taxon>Magnoliopsida</taxon>
        <taxon>eudicotyledons</taxon>
        <taxon>Gunneridae</taxon>
        <taxon>Pentapetalae</taxon>
        <taxon>rosids</taxon>
        <taxon>fabids</taxon>
        <taxon>Fabales</taxon>
        <taxon>Fabaceae</taxon>
        <taxon>Papilionoideae</taxon>
        <taxon>50 kb inversion clade</taxon>
        <taxon>dalbergioids sensu lato</taxon>
        <taxon>Dalbergieae</taxon>
        <taxon>Pterocarpus clade</taxon>
        <taxon>Stylosanthes</taxon>
    </lineage>
</organism>
<evidence type="ECO:0000313" key="2">
    <source>
        <dbReference type="Proteomes" id="UP001341840"/>
    </source>
</evidence>
<reference evidence="1 2" key="1">
    <citation type="journal article" date="2023" name="Plants (Basel)">
        <title>Bridging the Gap: Combining Genomics and Transcriptomics Approaches to Understand Stylosanthes scabra, an Orphan Legume from the Brazilian Caatinga.</title>
        <authorList>
            <person name="Ferreira-Neto J.R.C."/>
            <person name="da Silva M.D."/>
            <person name="Binneck E."/>
            <person name="de Melo N.F."/>
            <person name="da Silva R.H."/>
            <person name="de Melo A.L.T.M."/>
            <person name="Pandolfi V."/>
            <person name="Bustamante F.O."/>
            <person name="Brasileiro-Vidal A.C."/>
            <person name="Benko-Iseppon A.M."/>
        </authorList>
    </citation>
    <scope>NUCLEOTIDE SEQUENCE [LARGE SCALE GENOMIC DNA]</scope>
    <source>
        <tissue evidence="1">Leaves</tissue>
    </source>
</reference>
<name>A0ABU6Y9F0_9FABA</name>
<sequence length="121" mass="13211">MAAGGSLVSHAMEGECTITLEDVAYQLGSPSVDNRKPESSSPLLVAPSFPFLFSRFHLFSSLSLLRSPTTVHDCYLRRSASLPCALLKLAGHSTHESLIPVQINPIARSSEEPHRQIKHCE</sequence>
<dbReference type="Proteomes" id="UP001341840">
    <property type="component" value="Unassembled WGS sequence"/>
</dbReference>
<protein>
    <submittedName>
        <fullName evidence="1">Uncharacterized protein</fullName>
    </submittedName>
</protein>